<keyword evidence="3" id="KW-1185">Reference proteome</keyword>
<dbReference type="EMBL" id="JASCZI010030793">
    <property type="protein sequence ID" value="MED6124834.1"/>
    <property type="molecule type" value="Genomic_DNA"/>
</dbReference>
<accession>A0ABU6RLK5</accession>
<evidence type="ECO:0000313" key="2">
    <source>
        <dbReference type="EMBL" id="MED6124834.1"/>
    </source>
</evidence>
<reference evidence="2 3" key="1">
    <citation type="journal article" date="2023" name="Plants (Basel)">
        <title>Bridging the Gap: Combining Genomics and Transcriptomics Approaches to Understand Stylosanthes scabra, an Orphan Legume from the Brazilian Caatinga.</title>
        <authorList>
            <person name="Ferreira-Neto J.R.C."/>
            <person name="da Silva M.D."/>
            <person name="Binneck E."/>
            <person name="de Melo N.F."/>
            <person name="da Silva R.H."/>
            <person name="de Melo A.L.T.M."/>
            <person name="Pandolfi V."/>
            <person name="Bustamante F.O."/>
            <person name="Brasileiro-Vidal A.C."/>
            <person name="Benko-Iseppon A.M."/>
        </authorList>
    </citation>
    <scope>NUCLEOTIDE SEQUENCE [LARGE SCALE GENOMIC DNA]</scope>
    <source>
        <tissue evidence="2">Leaves</tissue>
    </source>
</reference>
<sequence>MASKQIIQTIQIAHYSKLNGITSESSVPYKTATKRHNKAGALNRSNAGSAERGRENLRREAPRWHILHRGRGGRNDDGSSLLQRQREGGSVQRKHKIGILVSAEEGDGEIEMVVASKVVVVDSVTLGGEWLGGVDEGERSSVGVGWTAVMESRKKKLRWWLWWLGYLEDGGGGDCFGDGGYGVEGGDGEVDDDEDCVLDRREGEMVIVNGGGFSGG</sequence>
<gene>
    <name evidence="2" type="ORF">PIB30_062662</name>
</gene>
<organism evidence="2 3">
    <name type="scientific">Stylosanthes scabra</name>
    <dbReference type="NCBI Taxonomy" id="79078"/>
    <lineage>
        <taxon>Eukaryota</taxon>
        <taxon>Viridiplantae</taxon>
        <taxon>Streptophyta</taxon>
        <taxon>Embryophyta</taxon>
        <taxon>Tracheophyta</taxon>
        <taxon>Spermatophyta</taxon>
        <taxon>Magnoliopsida</taxon>
        <taxon>eudicotyledons</taxon>
        <taxon>Gunneridae</taxon>
        <taxon>Pentapetalae</taxon>
        <taxon>rosids</taxon>
        <taxon>fabids</taxon>
        <taxon>Fabales</taxon>
        <taxon>Fabaceae</taxon>
        <taxon>Papilionoideae</taxon>
        <taxon>50 kb inversion clade</taxon>
        <taxon>dalbergioids sensu lato</taxon>
        <taxon>Dalbergieae</taxon>
        <taxon>Pterocarpus clade</taxon>
        <taxon>Stylosanthes</taxon>
    </lineage>
</organism>
<evidence type="ECO:0000256" key="1">
    <source>
        <dbReference type="SAM" id="MobiDB-lite"/>
    </source>
</evidence>
<dbReference type="Proteomes" id="UP001341840">
    <property type="component" value="Unassembled WGS sequence"/>
</dbReference>
<proteinExistence type="predicted"/>
<feature type="region of interest" description="Disordered" evidence="1">
    <location>
        <begin position="35"/>
        <end position="89"/>
    </location>
</feature>
<evidence type="ECO:0000313" key="3">
    <source>
        <dbReference type="Proteomes" id="UP001341840"/>
    </source>
</evidence>
<protein>
    <submittedName>
        <fullName evidence="2">Uncharacterized protein</fullName>
    </submittedName>
</protein>
<name>A0ABU6RLK5_9FABA</name>
<comment type="caution">
    <text evidence="2">The sequence shown here is derived from an EMBL/GenBank/DDBJ whole genome shotgun (WGS) entry which is preliminary data.</text>
</comment>
<feature type="compositionally biased region" description="Basic and acidic residues" evidence="1">
    <location>
        <begin position="51"/>
        <end position="63"/>
    </location>
</feature>